<reference evidence="1 2" key="1">
    <citation type="submission" date="2021-11" db="EMBL/GenBank/DDBJ databases">
        <title>Draft genome sequence of Paenibacillus profundus YoMME, a new Gram-positive bacteria with exoelectrogenic properties.</title>
        <authorList>
            <person name="Hubenova Y."/>
            <person name="Hubenova E."/>
            <person name="Manasiev Y."/>
            <person name="Peykov S."/>
            <person name="Mitov M."/>
        </authorList>
    </citation>
    <scope>NUCLEOTIDE SEQUENCE [LARGE SCALE GENOMIC DNA]</scope>
    <source>
        <strain evidence="1 2">YoMME</strain>
    </source>
</reference>
<dbReference type="Proteomes" id="UP001199916">
    <property type="component" value="Unassembled WGS sequence"/>
</dbReference>
<organism evidence="1 2">
    <name type="scientific">Paenibacillus profundus</name>
    <dbReference type="NCBI Taxonomy" id="1173085"/>
    <lineage>
        <taxon>Bacteria</taxon>
        <taxon>Bacillati</taxon>
        <taxon>Bacillota</taxon>
        <taxon>Bacilli</taxon>
        <taxon>Bacillales</taxon>
        <taxon>Paenibacillaceae</taxon>
        <taxon>Paenibacillus</taxon>
    </lineage>
</organism>
<evidence type="ECO:0000313" key="2">
    <source>
        <dbReference type="Proteomes" id="UP001199916"/>
    </source>
</evidence>
<accession>A0ABS8YCM4</accession>
<dbReference type="EMBL" id="JAJNBZ010000003">
    <property type="protein sequence ID" value="MCE5168974.1"/>
    <property type="molecule type" value="Genomic_DNA"/>
</dbReference>
<evidence type="ECO:0000313" key="1">
    <source>
        <dbReference type="EMBL" id="MCE5168974.1"/>
    </source>
</evidence>
<name>A0ABS8YCM4_9BACL</name>
<keyword evidence="2" id="KW-1185">Reference proteome</keyword>
<proteinExistence type="predicted"/>
<comment type="caution">
    <text evidence="1">The sequence shown here is derived from an EMBL/GenBank/DDBJ whole genome shotgun (WGS) entry which is preliminary data.</text>
</comment>
<dbReference type="RefSeq" id="WP_233696098.1">
    <property type="nucleotide sequence ID" value="NZ_JAJNBZ010000003.1"/>
</dbReference>
<gene>
    <name evidence="1" type="ORF">LQV63_06585</name>
</gene>
<sequence>MTGSVESRNGSSGLLMEGENGAKVWMKQFVCPKGQLGWRRRESKWFIRLTDGRGEWSKGVNEAVRLPQRSVRLAASRVEKVVRPSDGREEWSKGVNEAVRLPKRSARLVASRVEKVVRPSDGREEWGKGSDERITFNLNVTLGGAVFDS</sequence>
<protein>
    <submittedName>
        <fullName evidence="1">Uncharacterized protein</fullName>
    </submittedName>
</protein>